<organism evidence="4 5">
    <name type="scientific">Campylobacter suis</name>
    <dbReference type="NCBI Taxonomy" id="2790657"/>
    <lineage>
        <taxon>Bacteria</taxon>
        <taxon>Pseudomonadati</taxon>
        <taxon>Campylobacterota</taxon>
        <taxon>Epsilonproteobacteria</taxon>
        <taxon>Campylobacterales</taxon>
        <taxon>Campylobacteraceae</taxon>
        <taxon>Campylobacter</taxon>
    </lineage>
</organism>
<name>A0ABM8Q8U9_9BACT</name>
<dbReference type="CDD" id="cd01071">
    <property type="entry name" value="PBP2_PhnD_like"/>
    <property type="match status" value="1"/>
</dbReference>
<reference evidence="4 5" key="1">
    <citation type="submission" date="2020-11" db="EMBL/GenBank/DDBJ databases">
        <authorList>
            <person name="Peeters C."/>
        </authorList>
    </citation>
    <scope>NUCLEOTIDE SEQUENCE [LARGE SCALE GENOMIC DNA]</scope>
    <source>
        <strain evidence="4 5">LMG 8286</strain>
    </source>
</reference>
<dbReference type="InterPro" id="IPR017797">
    <property type="entry name" value="Phosphnate-bd"/>
</dbReference>
<accession>A0ABM8Q8U9</accession>
<feature type="signal peptide" evidence="3">
    <location>
        <begin position="1"/>
        <end position="22"/>
    </location>
</feature>
<dbReference type="Proteomes" id="UP000789359">
    <property type="component" value="Unassembled WGS sequence"/>
</dbReference>
<feature type="chain" id="PRO_5046809442" evidence="3">
    <location>
        <begin position="23"/>
        <end position="286"/>
    </location>
</feature>
<evidence type="ECO:0000256" key="2">
    <source>
        <dbReference type="ARBA" id="ARBA00022729"/>
    </source>
</evidence>
<dbReference type="Pfam" id="PF12974">
    <property type="entry name" value="Phosphonate-bd"/>
    <property type="match status" value="1"/>
</dbReference>
<keyword evidence="5" id="KW-1185">Reference proteome</keyword>
<protein>
    <submittedName>
        <fullName evidence="4">Phosphite transport system-binding protein PtxB</fullName>
    </submittedName>
</protein>
<evidence type="ECO:0000313" key="5">
    <source>
        <dbReference type="Proteomes" id="UP000789359"/>
    </source>
</evidence>
<keyword evidence="2 3" id="KW-0732">Signal</keyword>
<dbReference type="NCBIfam" id="TIGR01098">
    <property type="entry name" value="3A0109s03R"/>
    <property type="match status" value="1"/>
</dbReference>
<evidence type="ECO:0000256" key="3">
    <source>
        <dbReference type="SAM" id="SignalP"/>
    </source>
</evidence>
<dbReference type="PANTHER" id="PTHR35841">
    <property type="entry name" value="PHOSPHONATES-BINDING PERIPLASMIC PROTEIN"/>
    <property type="match status" value="1"/>
</dbReference>
<dbReference type="EMBL" id="CAJHOE010000008">
    <property type="protein sequence ID" value="CAD7289326.1"/>
    <property type="molecule type" value="Genomic_DNA"/>
</dbReference>
<dbReference type="SUPFAM" id="SSF53850">
    <property type="entry name" value="Periplasmic binding protein-like II"/>
    <property type="match status" value="1"/>
</dbReference>
<gene>
    <name evidence="4" type="primary">ptxB</name>
    <name evidence="4" type="ORF">LMG8286_01756</name>
</gene>
<sequence>MKFSKFLSMSALVVGMISTLNAAQADWPKELKFSVIPTAGTSSLETRWSGVIKYLENALGLKITMQSSNDYTGIITSMAHKHTDIAYFGPESYVEAAKRANAQALVAELQKGADKPGYTGIIISKKDSGLKTIESLKGKTWAFTDPKSTSGTLVPSVMFARAGIDPDEYFSKVIYSGSHEASILSVKAGRVDAASTNDLDFEKGEGKAWSKDDFNFIWKSDLIVGAPIAARADLPEDLKAKIKQLLLDFKDTNELDKLNYSGFVDIKDSDYDSIRELIELRKKLQK</sequence>
<dbReference type="Gene3D" id="3.40.190.10">
    <property type="entry name" value="Periplasmic binding protein-like II"/>
    <property type="match status" value="2"/>
</dbReference>
<dbReference type="RefSeq" id="WP_230057490.1">
    <property type="nucleotide sequence ID" value="NZ_CAJHOE010000008.1"/>
</dbReference>
<evidence type="ECO:0000313" key="4">
    <source>
        <dbReference type="EMBL" id="CAD7289326.1"/>
    </source>
</evidence>
<dbReference type="NCBIfam" id="TIGR03431">
    <property type="entry name" value="PhnD"/>
    <property type="match status" value="1"/>
</dbReference>
<comment type="similarity">
    <text evidence="1">Belongs to the phosphate/phosphite/phosphonate binding protein family.</text>
</comment>
<proteinExistence type="inferred from homology"/>
<comment type="caution">
    <text evidence="4">The sequence shown here is derived from an EMBL/GenBank/DDBJ whole genome shotgun (WGS) entry which is preliminary data.</text>
</comment>
<evidence type="ECO:0000256" key="1">
    <source>
        <dbReference type="ARBA" id="ARBA00007162"/>
    </source>
</evidence>
<dbReference type="InterPro" id="IPR005770">
    <property type="entry name" value="PhnD"/>
</dbReference>
<dbReference type="PANTHER" id="PTHR35841:SF1">
    <property type="entry name" value="PHOSPHONATES-BINDING PERIPLASMIC PROTEIN"/>
    <property type="match status" value="1"/>
</dbReference>